<organism evidence="1 2">
    <name type="scientific">Larinioides sclopetarius</name>
    <dbReference type="NCBI Taxonomy" id="280406"/>
    <lineage>
        <taxon>Eukaryota</taxon>
        <taxon>Metazoa</taxon>
        <taxon>Ecdysozoa</taxon>
        <taxon>Arthropoda</taxon>
        <taxon>Chelicerata</taxon>
        <taxon>Arachnida</taxon>
        <taxon>Araneae</taxon>
        <taxon>Araneomorphae</taxon>
        <taxon>Entelegynae</taxon>
        <taxon>Araneoidea</taxon>
        <taxon>Araneidae</taxon>
        <taxon>Larinioides</taxon>
    </lineage>
</organism>
<name>A0AAV1ZZK1_9ARAC</name>
<evidence type="ECO:0000313" key="2">
    <source>
        <dbReference type="Proteomes" id="UP001497382"/>
    </source>
</evidence>
<gene>
    <name evidence="1" type="ORF">LARSCL_LOCUS9042</name>
</gene>
<dbReference type="Proteomes" id="UP001497382">
    <property type="component" value="Unassembled WGS sequence"/>
</dbReference>
<dbReference type="EMBL" id="CAXIEN010000099">
    <property type="protein sequence ID" value="CAL1277147.1"/>
    <property type="molecule type" value="Genomic_DNA"/>
</dbReference>
<keyword evidence="2" id="KW-1185">Reference proteome</keyword>
<proteinExistence type="predicted"/>
<protein>
    <recommendedName>
        <fullName evidence="3">Cysteine-rich transmembrane CYSTM domain-containing protein</fullName>
    </recommendedName>
</protein>
<evidence type="ECO:0000313" key="1">
    <source>
        <dbReference type="EMBL" id="CAL1277147.1"/>
    </source>
</evidence>
<reference evidence="1 2" key="1">
    <citation type="submission" date="2024-04" db="EMBL/GenBank/DDBJ databases">
        <authorList>
            <person name="Rising A."/>
            <person name="Reimegard J."/>
            <person name="Sonavane S."/>
            <person name="Akerstrom W."/>
            <person name="Nylinder S."/>
            <person name="Hedman E."/>
            <person name="Kallberg Y."/>
        </authorList>
    </citation>
    <scope>NUCLEOTIDE SEQUENCE [LARGE SCALE GENOMIC DNA]</scope>
</reference>
<sequence>MPRGQNGCNCCCERNHFCGTSAPPQVSECCRGETAPPARSPNPPVNENSNCEKSHCRHQTRQNQCCCVCVCVKCCDPKYC</sequence>
<comment type="caution">
    <text evidence="1">The sequence shown here is derived from an EMBL/GenBank/DDBJ whole genome shotgun (WGS) entry which is preliminary data.</text>
</comment>
<accession>A0AAV1ZZK1</accession>
<evidence type="ECO:0008006" key="3">
    <source>
        <dbReference type="Google" id="ProtNLM"/>
    </source>
</evidence>
<dbReference type="AlphaFoldDB" id="A0AAV1ZZK1"/>